<name>A0A1I8GJM1_9PLAT</name>
<sequence>MRPPDAAVPSISAGSCDGEQRGLIEQPLPGRPGRRKAAVLAGQPESEIAQLLKSHLPRDQLAEETLEAVKSLIETYLAEAVRALRSGAEPSQLCALLALCNQTAVDAATRPSATPAKLTAHPVLQLMQLQ</sequence>
<keyword evidence="2" id="KW-1185">Reference proteome</keyword>
<reference evidence="3" key="1">
    <citation type="submission" date="2016-11" db="UniProtKB">
        <authorList>
            <consortium name="WormBaseParasite"/>
        </authorList>
    </citation>
    <scope>IDENTIFICATION</scope>
</reference>
<protein>
    <submittedName>
        <fullName evidence="3">BHLH domain-containing protein</fullName>
    </submittedName>
</protein>
<dbReference type="AlphaFoldDB" id="A0A1I8GJM1"/>
<dbReference type="WBParaSite" id="maker-uti_cns_0002227-snap-gene-0.6-mRNA-1">
    <property type="protein sequence ID" value="maker-uti_cns_0002227-snap-gene-0.6-mRNA-1"/>
    <property type="gene ID" value="maker-uti_cns_0002227-snap-gene-0.6"/>
</dbReference>
<proteinExistence type="predicted"/>
<feature type="region of interest" description="Disordered" evidence="1">
    <location>
        <begin position="1"/>
        <end position="36"/>
    </location>
</feature>
<dbReference type="Proteomes" id="UP000095280">
    <property type="component" value="Unplaced"/>
</dbReference>
<evidence type="ECO:0000256" key="1">
    <source>
        <dbReference type="SAM" id="MobiDB-lite"/>
    </source>
</evidence>
<evidence type="ECO:0000313" key="3">
    <source>
        <dbReference type="WBParaSite" id="maker-uti_cns_0002227-snap-gene-0.6-mRNA-1"/>
    </source>
</evidence>
<accession>A0A1I8GJM1</accession>
<evidence type="ECO:0000313" key="2">
    <source>
        <dbReference type="Proteomes" id="UP000095280"/>
    </source>
</evidence>
<organism evidence="2 3">
    <name type="scientific">Macrostomum lignano</name>
    <dbReference type="NCBI Taxonomy" id="282301"/>
    <lineage>
        <taxon>Eukaryota</taxon>
        <taxon>Metazoa</taxon>
        <taxon>Spiralia</taxon>
        <taxon>Lophotrochozoa</taxon>
        <taxon>Platyhelminthes</taxon>
        <taxon>Rhabditophora</taxon>
        <taxon>Macrostomorpha</taxon>
        <taxon>Macrostomida</taxon>
        <taxon>Macrostomidae</taxon>
        <taxon>Macrostomum</taxon>
    </lineage>
</organism>
<dbReference type="PROSITE" id="PS51257">
    <property type="entry name" value="PROKAR_LIPOPROTEIN"/>
    <property type="match status" value="1"/>
</dbReference>